<feature type="chain" id="PRO_5045998506" evidence="1">
    <location>
        <begin position="26"/>
        <end position="260"/>
    </location>
</feature>
<evidence type="ECO:0000313" key="3">
    <source>
        <dbReference type="Proteomes" id="UP001228581"/>
    </source>
</evidence>
<accession>A0ABT7CYF3</accession>
<keyword evidence="1" id="KW-0732">Signal</keyword>
<organism evidence="2 3">
    <name type="scientific">Xanthocytophaga flava</name>
    <dbReference type="NCBI Taxonomy" id="3048013"/>
    <lineage>
        <taxon>Bacteria</taxon>
        <taxon>Pseudomonadati</taxon>
        <taxon>Bacteroidota</taxon>
        <taxon>Cytophagia</taxon>
        <taxon>Cytophagales</taxon>
        <taxon>Rhodocytophagaceae</taxon>
        <taxon>Xanthocytophaga</taxon>
    </lineage>
</organism>
<dbReference type="RefSeq" id="WP_314003328.1">
    <property type="nucleotide sequence ID" value="NZ_JASJOT010000034.1"/>
</dbReference>
<keyword evidence="3" id="KW-1185">Reference proteome</keyword>
<name>A0ABT7CYF3_9BACT</name>
<evidence type="ECO:0000256" key="1">
    <source>
        <dbReference type="SAM" id="SignalP"/>
    </source>
</evidence>
<proteinExistence type="predicted"/>
<dbReference type="EMBL" id="JASJOT010000034">
    <property type="protein sequence ID" value="MDJ1497619.1"/>
    <property type="molecule type" value="Genomic_DNA"/>
</dbReference>
<reference evidence="2 3" key="1">
    <citation type="submission" date="2023-05" db="EMBL/GenBank/DDBJ databases">
        <authorList>
            <person name="Zhang X."/>
        </authorList>
    </citation>
    <scope>NUCLEOTIDE SEQUENCE [LARGE SCALE GENOMIC DNA]</scope>
    <source>
        <strain evidence="2 3">DM2B3-1</strain>
    </source>
</reference>
<feature type="signal peptide" evidence="1">
    <location>
        <begin position="1"/>
        <end position="25"/>
    </location>
</feature>
<dbReference type="Proteomes" id="UP001228581">
    <property type="component" value="Unassembled WGS sequence"/>
</dbReference>
<evidence type="ECO:0000313" key="2">
    <source>
        <dbReference type="EMBL" id="MDJ1497619.1"/>
    </source>
</evidence>
<comment type="caution">
    <text evidence="2">The sequence shown here is derived from an EMBL/GenBank/DDBJ whole genome shotgun (WGS) entry which is preliminary data.</text>
</comment>
<sequence length="260" mass="29260">MFTINFIKFKSALLFIPFLSFYTFTNSLSNIDYDFQLNQKSAISKPLLAQTKQQDWFQTPHASIYGYNNSLLIAQVVNATLDQVAFTSFESDDKGYWNYSGTVIKPTAGLVPGKTGNNYYSLSSGAITRSNLPAGRYIISYWTIGSSSISTITISGTNLSIIRQKRYAYVGNYTFYEHIVSLSATGSVTLSGPANVDEVRLHPEIADMITYTYSPLVGKTSQTDANGRTIYYEYDEFNRLQYIKDQEGNIIKRVTYVFKS</sequence>
<protein>
    <submittedName>
        <fullName evidence="2">RHS repeat protein</fullName>
    </submittedName>
</protein>
<gene>
    <name evidence="2" type="ORF">QNI19_32065</name>
</gene>